<evidence type="ECO:0000256" key="4">
    <source>
        <dbReference type="PIRSR" id="PIRSR613078-1"/>
    </source>
</evidence>
<comment type="caution">
    <text evidence="9">The sequence shown here is derived from an EMBL/GenBank/DDBJ whole genome shotgun (WGS) entry which is preliminary data.</text>
</comment>
<dbReference type="Gene3D" id="3.40.50.1240">
    <property type="entry name" value="Phosphoglycerate mutase-like"/>
    <property type="match status" value="1"/>
</dbReference>
<dbReference type="GO" id="GO:0006003">
    <property type="term" value="P:fructose 2,6-bisphosphate metabolic process"/>
    <property type="evidence" value="ECO:0007669"/>
    <property type="project" value="InterPro"/>
</dbReference>
<evidence type="ECO:0000256" key="1">
    <source>
        <dbReference type="ARBA" id="ARBA00008408"/>
    </source>
</evidence>
<dbReference type="GO" id="GO:0004331">
    <property type="term" value="F:fructose-2,6-bisphosphate 2-phosphatase activity"/>
    <property type="evidence" value="ECO:0007669"/>
    <property type="project" value="TreeGrafter"/>
</dbReference>
<evidence type="ECO:0000313" key="9">
    <source>
        <dbReference type="EMBL" id="KAF7995736.1"/>
    </source>
</evidence>
<dbReference type="InterPro" id="IPR029033">
    <property type="entry name" value="His_PPase_superfam"/>
</dbReference>
<evidence type="ECO:0000256" key="6">
    <source>
        <dbReference type="SAM" id="MobiDB-lite"/>
    </source>
</evidence>
<dbReference type="FunFam" id="3.40.50.1240:FF:000001">
    <property type="entry name" value="6-phosphofructo-2-kinase/fructose-2, 6-bisphosphatase 3 isoform 2"/>
    <property type="match status" value="1"/>
</dbReference>
<dbReference type="Pfam" id="PF00300">
    <property type="entry name" value="His_Phos_1"/>
    <property type="match status" value="1"/>
</dbReference>
<feature type="binding site" evidence="5">
    <location>
        <begin position="293"/>
        <end position="300"/>
    </location>
    <ligand>
        <name>substrate</name>
    </ligand>
</feature>
<reference evidence="9 10" key="1">
    <citation type="submission" date="2020-08" db="EMBL/GenBank/DDBJ databases">
        <title>Aphidius gifuensis genome sequencing and assembly.</title>
        <authorList>
            <person name="Du Z."/>
        </authorList>
    </citation>
    <scope>NUCLEOTIDE SEQUENCE [LARGE SCALE GENOMIC DNA]</scope>
    <source>
        <strain evidence="9">YNYX2018</strain>
        <tissue evidence="9">Adults</tissue>
    </source>
</reference>
<dbReference type="GO" id="GO:0003873">
    <property type="term" value="F:6-phosphofructo-2-kinase activity"/>
    <property type="evidence" value="ECO:0007669"/>
    <property type="project" value="InterPro"/>
</dbReference>
<evidence type="ECO:0000313" key="10">
    <source>
        <dbReference type="Proteomes" id="UP000639338"/>
    </source>
</evidence>
<evidence type="ECO:0000256" key="5">
    <source>
        <dbReference type="PIRSR" id="PIRSR613078-2"/>
    </source>
</evidence>
<evidence type="ECO:0000256" key="7">
    <source>
        <dbReference type="SAM" id="SignalP"/>
    </source>
</evidence>
<feature type="chain" id="PRO_5032607228" description="6-phosphofructo-2-kinase domain-containing protein" evidence="7">
    <location>
        <begin position="22"/>
        <end position="525"/>
    </location>
</feature>
<dbReference type="SUPFAM" id="SSF53254">
    <property type="entry name" value="Phosphoglycerate mutase-like"/>
    <property type="match status" value="1"/>
</dbReference>
<feature type="signal peptide" evidence="7">
    <location>
        <begin position="1"/>
        <end position="21"/>
    </location>
</feature>
<dbReference type="InterPro" id="IPR013079">
    <property type="entry name" value="6Phosfructo_kin"/>
</dbReference>
<dbReference type="PANTHER" id="PTHR10606:SF65">
    <property type="entry name" value="6-PHOSPHOFRUCTO-2-KINASE_FRUCTOSE-2, 6-BISPHOSPHATASE-LIKE PROTEIN"/>
    <property type="match status" value="1"/>
</dbReference>
<gene>
    <name evidence="9" type="ORF">HCN44_006843</name>
</gene>
<sequence>MPWAAACLDLLASPLLNYCIAVRKLAIQSAALQDKNSSSTSSTIDDKMAPCAEEKHETSQDSSARKPAGITKSPRKFAGVVIATSGLPARGKSQVAQCLARRLNWDGESAKVMRVSDYRRKKLELYGTHELFRPDHAANSDLRLLATRDAMHDCAGWLASGNTVAILDGCLVRKDQRAEVYDYFSNQLGYRVLFIECICDDNDTLQRNYEEVIRYSVDYAGMDPIAASDDLRNKVQHYIRAYEQMDEKNYPRITIDTFTMEIKAYKVSGHVESSVLGYLGSVTTKPHTIYFSRHGESEFNVLGKIGGDAGLSPRGERYAQALASRINSMHINDLRVITSRLRRTIATARGVEAPQEHIAALNELHAGVCEGLSYEEMQENYPQEFAWRDQDKLRYRYPWGESYVDIMQRVEPVISELQQSNNVLVISHQAVLRCLIGFFLDKKPEEFPYMEVPLHTIIRISSKGFDYSLEFIKLPIECVNTTRTKPQNCAANRTADDALLTVPAHYDIPDPWRNPGSGPTLVEQH</sequence>
<dbReference type="InterPro" id="IPR003094">
    <property type="entry name" value="6Pfruct_kin"/>
</dbReference>
<dbReference type="InterPro" id="IPR013078">
    <property type="entry name" value="His_Pase_superF_clade-1"/>
</dbReference>
<name>A0A834Y0L9_APHGI</name>
<dbReference type="AlphaFoldDB" id="A0A834Y0L9"/>
<keyword evidence="10" id="KW-1185">Reference proteome</keyword>
<dbReference type="Gene3D" id="3.40.50.300">
    <property type="entry name" value="P-loop containing nucleotide triphosphate hydrolases"/>
    <property type="match status" value="1"/>
</dbReference>
<proteinExistence type="inferred from homology"/>
<feature type="domain" description="6-phosphofructo-2-kinase" evidence="8">
    <location>
        <begin position="80"/>
        <end position="279"/>
    </location>
</feature>
<dbReference type="Proteomes" id="UP000639338">
    <property type="component" value="Unassembled WGS sequence"/>
</dbReference>
<keyword evidence="2" id="KW-0547">Nucleotide-binding</keyword>
<keyword evidence="7" id="KW-0732">Signal</keyword>
<organism evidence="9 10">
    <name type="scientific">Aphidius gifuensis</name>
    <name type="common">Parasitoid wasp</name>
    <dbReference type="NCBI Taxonomy" id="684658"/>
    <lineage>
        <taxon>Eukaryota</taxon>
        <taxon>Metazoa</taxon>
        <taxon>Ecdysozoa</taxon>
        <taxon>Arthropoda</taxon>
        <taxon>Hexapoda</taxon>
        <taxon>Insecta</taxon>
        <taxon>Pterygota</taxon>
        <taxon>Neoptera</taxon>
        <taxon>Endopterygota</taxon>
        <taxon>Hymenoptera</taxon>
        <taxon>Apocrita</taxon>
        <taxon>Ichneumonoidea</taxon>
        <taxon>Braconidae</taxon>
        <taxon>Aphidiinae</taxon>
        <taxon>Aphidius</taxon>
    </lineage>
</organism>
<dbReference type="OrthoDB" id="267323at2759"/>
<dbReference type="GO" id="GO:0005829">
    <property type="term" value="C:cytosol"/>
    <property type="evidence" value="ECO:0007669"/>
    <property type="project" value="TreeGrafter"/>
</dbReference>
<dbReference type="GO" id="GO:0006000">
    <property type="term" value="P:fructose metabolic process"/>
    <property type="evidence" value="ECO:0007669"/>
    <property type="project" value="InterPro"/>
</dbReference>
<feature type="active site" description="Proton donor/acceptor" evidence="4">
    <location>
        <position position="363"/>
    </location>
</feature>
<dbReference type="GO" id="GO:0005524">
    <property type="term" value="F:ATP binding"/>
    <property type="evidence" value="ECO:0007669"/>
    <property type="project" value="UniProtKB-KW"/>
</dbReference>
<dbReference type="EMBL" id="JACMRX010000002">
    <property type="protein sequence ID" value="KAF7995736.1"/>
    <property type="molecule type" value="Genomic_DNA"/>
</dbReference>
<dbReference type="InterPro" id="IPR027417">
    <property type="entry name" value="P-loop_NTPase"/>
</dbReference>
<evidence type="ECO:0000256" key="3">
    <source>
        <dbReference type="ARBA" id="ARBA00022840"/>
    </source>
</evidence>
<dbReference type="SMART" id="SM00855">
    <property type="entry name" value="PGAM"/>
    <property type="match status" value="1"/>
</dbReference>
<dbReference type="PRINTS" id="PR00991">
    <property type="entry name" value="6PFRUCTKNASE"/>
</dbReference>
<dbReference type="PIRSF" id="PIRSF000709">
    <property type="entry name" value="6PFK_2-Ptase"/>
    <property type="match status" value="1"/>
</dbReference>
<protein>
    <recommendedName>
        <fullName evidence="8">6-phosphofructo-2-kinase domain-containing protein</fullName>
    </recommendedName>
</protein>
<comment type="similarity">
    <text evidence="1">In the C-terminal section; belongs to the phosphoglycerate mutase family.</text>
</comment>
<evidence type="ECO:0000259" key="8">
    <source>
        <dbReference type="Pfam" id="PF01591"/>
    </source>
</evidence>
<feature type="active site" description="Tele-phosphohistidine intermediate" evidence="4">
    <location>
        <position position="294"/>
    </location>
</feature>
<feature type="region of interest" description="Disordered" evidence="6">
    <location>
        <begin position="36"/>
        <end position="70"/>
    </location>
</feature>
<keyword evidence="3" id="KW-0067">ATP-binding</keyword>
<accession>A0A834Y0L9</accession>
<dbReference type="Pfam" id="PF01591">
    <property type="entry name" value="6PF2K"/>
    <property type="match status" value="1"/>
</dbReference>
<dbReference type="CDD" id="cd07067">
    <property type="entry name" value="HP_PGM_like"/>
    <property type="match status" value="1"/>
</dbReference>
<evidence type="ECO:0000256" key="2">
    <source>
        <dbReference type="ARBA" id="ARBA00022741"/>
    </source>
</evidence>
<dbReference type="PANTHER" id="PTHR10606">
    <property type="entry name" value="6-PHOSPHOFRUCTO-2-KINASE/FRUCTOSE-2,6-BISPHOSPHATASE"/>
    <property type="match status" value="1"/>
</dbReference>
<feature type="compositionally biased region" description="Basic and acidic residues" evidence="6">
    <location>
        <begin position="44"/>
        <end position="59"/>
    </location>
</feature>
<dbReference type="SUPFAM" id="SSF52540">
    <property type="entry name" value="P-loop containing nucleoside triphosphate hydrolases"/>
    <property type="match status" value="1"/>
</dbReference>
<feature type="binding site" evidence="5">
    <location>
        <position position="343"/>
    </location>
    <ligand>
        <name>substrate</name>
    </ligand>
</feature>